<reference evidence="2 3" key="1">
    <citation type="submission" date="2018-06" db="EMBL/GenBank/DDBJ databases">
        <authorList>
            <consortium name="Pathogen Informatics"/>
            <person name="Doyle S."/>
        </authorList>
    </citation>
    <scope>NUCLEOTIDE SEQUENCE [LARGE SCALE GENOMIC DNA]</scope>
    <source>
        <strain evidence="2 3">NCTC11388</strain>
    </source>
</reference>
<protein>
    <recommendedName>
        <fullName evidence="4">Outer membrane protein beta-barrel domain-containing protein</fullName>
    </recommendedName>
</protein>
<feature type="chain" id="PRO_5016699000" description="Outer membrane protein beta-barrel domain-containing protein" evidence="1">
    <location>
        <begin position="23"/>
        <end position="380"/>
    </location>
</feature>
<dbReference type="EMBL" id="UGYW01000002">
    <property type="protein sequence ID" value="SUJ07142.1"/>
    <property type="molecule type" value="Genomic_DNA"/>
</dbReference>
<evidence type="ECO:0000256" key="1">
    <source>
        <dbReference type="SAM" id="SignalP"/>
    </source>
</evidence>
<accession>A0A380BU38</accession>
<organism evidence="2 3">
    <name type="scientific">Sphingobacterium spiritivorum</name>
    <name type="common">Flavobacterium spiritivorum</name>
    <dbReference type="NCBI Taxonomy" id="258"/>
    <lineage>
        <taxon>Bacteria</taxon>
        <taxon>Pseudomonadati</taxon>
        <taxon>Bacteroidota</taxon>
        <taxon>Sphingobacteriia</taxon>
        <taxon>Sphingobacteriales</taxon>
        <taxon>Sphingobacteriaceae</taxon>
        <taxon>Sphingobacterium</taxon>
    </lineage>
</organism>
<dbReference type="Proteomes" id="UP000254893">
    <property type="component" value="Unassembled WGS sequence"/>
</dbReference>
<dbReference type="RefSeq" id="WP_115169817.1">
    <property type="nucleotide sequence ID" value="NZ_UGYW01000002.1"/>
</dbReference>
<sequence length="380" mass="43251">MRNISFFLFTVLLLGISGVSRAQQTVSTPTSCITTAQSALDKLVPALVKNDFDAIRDIVNVWEKDCGKAEFLERIKILQLLISKSPYQTELDYYYNQKYDQQLIKRWNNADKKNYKEIYSKQPSLFDYVPLRHQADSLLKLKAKALLYSDSYQLADKDRKLIALFADDFNEIAAQQAESNQAKSNKGSYSDDYKDRVGYTIYAGTYGPLGGTNTTFGYNPVFGFTVMSSLRKNFIFEGGIKVRINSSDRDFQYLLYNETMDVNSAASFSVGGNVGYKALDRGKFMLIPKLGIGWEVISTGLSETVYNDNYVDEYGDGSSTRFHNVNTLHLGASLAGMYRVSRKNYIGLEIGYHYTPYQWDSNLITDIYNHYGSVELFFRF</sequence>
<gene>
    <name evidence="2" type="ORF">NCTC11388_01727</name>
</gene>
<evidence type="ECO:0000313" key="2">
    <source>
        <dbReference type="EMBL" id="SUJ07142.1"/>
    </source>
</evidence>
<feature type="signal peptide" evidence="1">
    <location>
        <begin position="1"/>
        <end position="22"/>
    </location>
</feature>
<evidence type="ECO:0000313" key="3">
    <source>
        <dbReference type="Proteomes" id="UP000254893"/>
    </source>
</evidence>
<dbReference type="AlphaFoldDB" id="A0A380BU38"/>
<keyword evidence="1" id="KW-0732">Signal</keyword>
<name>A0A380BU38_SPHSI</name>
<proteinExistence type="predicted"/>
<evidence type="ECO:0008006" key="4">
    <source>
        <dbReference type="Google" id="ProtNLM"/>
    </source>
</evidence>